<evidence type="ECO:0000313" key="1">
    <source>
        <dbReference type="EMBL" id="ANY67699.1"/>
    </source>
</evidence>
<accession>A0A1B2DJ29</accession>
<organism evidence="1">
    <name type="scientific">Paenibacillus sp. BIHB 4019</name>
    <dbReference type="NCBI Taxonomy" id="1870819"/>
    <lineage>
        <taxon>Bacteria</taxon>
        <taxon>Bacillati</taxon>
        <taxon>Bacillota</taxon>
        <taxon>Bacilli</taxon>
        <taxon>Bacillales</taxon>
        <taxon>Paenibacillaceae</taxon>
        <taxon>Paenibacillus</taxon>
    </lineage>
</organism>
<dbReference type="AlphaFoldDB" id="A0A1B2DJ29"/>
<dbReference type="EMBL" id="CP016808">
    <property type="protein sequence ID" value="ANY67699.1"/>
    <property type="molecule type" value="Genomic_DNA"/>
</dbReference>
<dbReference type="RefSeq" id="WP_099518879.1">
    <property type="nucleotide sequence ID" value="NZ_CP016808.1"/>
</dbReference>
<name>A0A1B2DJ29_9BACL</name>
<sequence length="538" mass="59653">MAKINVVIPATNVEYEGVTYEQVNRKAQAGDIVRHDAIGYSFLPKGAFYGVFIDEGGDAAIRDEDGDLSGINGDFTVFAPIKTAESAPKTDEITYEGATYRKVYRSARKGDVIVFEEAPSFTLTSGKTYPVTRLDYDYDAQITNDNGGEYDTCGDSFEVYEKVTEPIVYTEVKRKAAEGERIRIVDTKDSRWKNGDEFVVARLDAAGSVFVDHQLGLDNKQATVWHREYVVLEPVTKAEPKSEPARPERLKVGEYAKVTEKDGSSFHNIGDIVKITEDDNSWIPFKLEHLDGKYAGWTEEGVLVRATDEEVAAARKYNVGDYVRVTKRGCGHNYDVGEIVKVTHKHFGSSFCGIKASTGAEGNTMLPEHVESATEADFNAIYDPRRQFAAGDKVRLVSGGDVYPLIGFGNGVVYEVKNALYPTHGGNRIEISGGKYDGYALPEQLVKLTEEEAAELEKAAEIKRKWDAIGRKVDEYKDGDIVRFTQSTGADGYPNDSIVIISDVEGEDFRFGGIGNRQFLGDTTWCVLITPVEQRFDR</sequence>
<reference evidence="1" key="1">
    <citation type="submission" date="2016-08" db="EMBL/GenBank/DDBJ databases">
        <title>Complete Genome Seqeunce of Paenibacillus sp. BIHB 4019 from tea rhizoplane.</title>
        <authorList>
            <person name="Thakur R."/>
            <person name="Swarnkar M.K."/>
            <person name="Gulati A."/>
        </authorList>
    </citation>
    <scope>NUCLEOTIDE SEQUENCE [LARGE SCALE GENOMIC DNA]</scope>
    <source>
        <strain evidence="1">BIHB4019</strain>
    </source>
</reference>
<proteinExistence type="predicted"/>
<protein>
    <submittedName>
        <fullName evidence="1">Uncharacterized protein</fullName>
    </submittedName>
</protein>
<gene>
    <name evidence="1" type="ORF">BBD42_15410</name>
</gene>